<dbReference type="Gene3D" id="3.40.50.150">
    <property type="entry name" value="Vaccinia Virus protein VP39"/>
    <property type="match status" value="1"/>
</dbReference>
<dbReference type="AlphaFoldDB" id="A0A495VL96"/>
<keyword evidence="2" id="KW-1185">Reference proteome</keyword>
<gene>
    <name evidence="1" type="ORF">BC742_2755</name>
</gene>
<dbReference type="GO" id="GO:0008168">
    <property type="term" value="F:methyltransferase activity"/>
    <property type="evidence" value="ECO:0007669"/>
    <property type="project" value="UniProtKB-KW"/>
</dbReference>
<dbReference type="InterPro" id="IPR029063">
    <property type="entry name" value="SAM-dependent_MTases_sf"/>
</dbReference>
<dbReference type="SUPFAM" id="SSF53335">
    <property type="entry name" value="S-adenosyl-L-methionine-dependent methyltransferases"/>
    <property type="match status" value="1"/>
</dbReference>
<evidence type="ECO:0000313" key="2">
    <source>
        <dbReference type="Proteomes" id="UP000269493"/>
    </source>
</evidence>
<protein>
    <submittedName>
        <fullName evidence="1">DNA adenine methylase</fullName>
    </submittedName>
</protein>
<name>A0A495VL96_9BACT</name>
<keyword evidence="1" id="KW-0808">Transferase</keyword>
<dbReference type="Proteomes" id="UP000269493">
    <property type="component" value="Unassembled WGS sequence"/>
</dbReference>
<dbReference type="EMBL" id="RBXN01000014">
    <property type="protein sequence ID" value="RKT49213.1"/>
    <property type="molecule type" value="Genomic_DNA"/>
</dbReference>
<proteinExistence type="predicted"/>
<dbReference type="GO" id="GO:0032259">
    <property type="term" value="P:methylation"/>
    <property type="evidence" value="ECO:0007669"/>
    <property type="project" value="UniProtKB-KW"/>
</dbReference>
<comment type="caution">
    <text evidence="1">The sequence shown here is derived from an EMBL/GenBank/DDBJ whole genome shotgun (WGS) entry which is preliminary data.</text>
</comment>
<organism evidence="1 2">
    <name type="scientific">Coprobacter fastidiosus NSB1 = JCM 33896</name>
    <dbReference type="NCBI Taxonomy" id="1349822"/>
    <lineage>
        <taxon>Bacteria</taxon>
        <taxon>Pseudomonadati</taxon>
        <taxon>Bacteroidota</taxon>
        <taxon>Bacteroidia</taxon>
        <taxon>Bacteroidales</taxon>
        <taxon>Barnesiellaceae</taxon>
        <taxon>Coprobacter</taxon>
    </lineage>
</organism>
<sequence length="196" mass="23369">MSTAGGWRLTADINPYLIAMFRSLLDDEPQYFPIEKELYKNAYNAYKYSEEDKFSQSDLGWIGFMASYNGKFFNGYSGVSHGRNYVFESIKNILNQVDSLRGVEFHCCSYDKLKIPKKSIIYCDIPYCGTTKYQNDFDYDKFYRWCFDKKSEGHRVYISEYWMPDDFDCIWSMKVDNSLDRYSEQRSFKTERLFTI</sequence>
<evidence type="ECO:0000313" key="1">
    <source>
        <dbReference type="EMBL" id="RKT49213.1"/>
    </source>
</evidence>
<keyword evidence="1" id="KW-0489">Methyltransferase</keyword>
<accession>A0A495VL96</accession>
<reference evidence="1 2" key="1">
    <citation type="submission" date="2018-10" db="EMBL/GenBank/DDBJ databases">
        <title>Genomic Encyclopedia of Archaeal and Bacterial Type Strains, Phase II (KMG-II): from individual species to whole genera.</title>
        <authorList>
            <person name="Goeker M."/>
        </authorList>
    </citation>
    <scope>NUCLEOTIDE SEQUENCE [LARGE SCALE GENOMIC DNA]</scope>
    <source>
        <strain evidence="1 2">NSB1</strain>
    </source>
</reference>